<dbReference type="AlphaFoldDB" id="A0A7J6P4K5"/>
<dbReference type="PANTHER" id="PTHR18359:SF0">
    <property type="entry name" value="U3 SMALL NUCLEOLAR RNA-ASSOCIATED PROTEIN 18 HOMOLOG"/>
    <property type="match status" value="1"/>
</dbReference>
<dbReference type="PANTHER" id="PTHR18359">
    <property type="entry name" value="WD-REPEAT PROTEIN-RELATED"/>
    <property type="match status" value="1"/>
</dbReference>
<evidence type="ECO:0000256" key="5">
    <source>
        <dbReference type="ARBA" id="ARBA00023242"/>
    </source>
</evidence>
<dbReference type="GO" id="GO:0034388">
    <property type="term" value="C:Pwp2p-containing subcomplex of 90S preribosome"/>
    <property type="evidence" value="ECO:0007669"/>
    <property type="project" value="TreeGrafter"/>
</dbReference>
<keyword evidence="2" id="KW-0698">rRNA processing</keyword>
<organism evidence="9 10">
    <name type="scientific">Perkinsus olseni</name>
    <name type="common">Perkinsus atlanticus</name>
    <dbReference type="NCBI Taxonomy" id="32597"/>
    <lineage>
        <taxon>Eukaryota</taxon>
        <taxon>Sar</taxon>
        <taxon>Alveolata</taxon>
        <taxon>Perkinsozoa</taxon>
        <taxon>Perkinsea</taxon>
        <taxon>Perkinsida</taxon>
        <taxon>Perkinsidae</taxon>
        <taxon>Perkinsus</taxon>
    </lineage>
</organism>
<evidence type="ECO:0000256" key="7">
    <source>
        <dbReference type="SAM" id="Phobius"/>
    </source>
</evidence>
<evidence type="ECO:0000313" key="10">
    <source>
        <dbReference type="Proteomes" id="UP000541610"/>
    </source>
</evidence>
<keyword evidence="4" id="KW-0677">Repeat</keyword>
<sequence length="1078" mass="118935">MTKRERTADEVTQGDAEKPAQQPAWVDEDDEASEPEVDLTSHNRLKKLRSSRDEVKVSVREYEARLRDRFTQMSGRQDWAQAKPVEDEDSDDEFIPSLNKASDPTKLAIRRVTNVCGRQQHSGGYSPITVLAWHPKEDLLLSANRLGDSFRLNKVDGKKNTEVYSAKLKDFQIESAAFLNGNEVAAVGPQGTVCLFDVNKQSVTAVKGRLRDLEKGQETGGEVLVSDTRSRKLAAKFQLGAPASVVMWHPTNNHLICADGRANVYEWDVGTRRCLSKVHDDLAVSITCGATFDHGLAFGTSSGTLDVVDIKEGGGLGGFRTVCESLVNPLTANSAIRATNAVTGQTYSNWPTTISNLGRVESVAAKDDWLAMGNSRGQVMLFTVGYDQLEGLTNSKLLQRCRDLRDRVGSSSACPRIPRQSEAMIRWIIAIQCKISGQEPWDFGCPETVYDKARDRSPFRIQPAHREGGFPSSSSMGGRGSEEPPFAADELDGCFDWTWKESGQRQDRPPIVDTKGNSHASSSVRGCHNHAADDGAVGERHVVARRDGPSSSQELHSGGFRRGERSAGGKAGPQDRDGVAQDEGRTLGAFDGHRDDPIGPVHRPDGRRHARPSVEGWHDHVFGNTSRLDPGQRPWGRKMASPEAEGWEDHFANDGVGNVEEPVHGMRHADATTEGWSDHIQAGTVAYGDTDEDHPHGRGHHEEGNRDHMIHAGEAEGPTGRAQGRGRPDWQADFVKDHIDGGTVDDGILEKPRVMVVAGLSSSCPLDAVLLPFICLVPLVKVLLSLDHPNDKSQRQRLQLWKRPNVLVAIVVIIGMYYYAWTAATPNYYNVLHVNKDAQHVEVYQMYKKLSAETDDRRLKETYDRAYAVLGKARRRSEYNVFGDILQMTGDAEEAPTVTLVLVQSGFVQILCLCLAAALAVGTPQALMNTTAAILLTSFVLELYCRILSPTAFDDVPFVAAMLPFEKVEFLRRLFPPIFATLLLLANMFATNQEMRTRRLFEELLLSNMRLREAMKYENTRVSYKLKDSPGPVCNFTAAASSKPLDDGPEIDLGSVMMRAIGGLMMFSMIYSAYVGDE</sequence>
<comment type="caution">
    <text evidence="9">The sequence shown here is derived from an EMBL/GenBank/DDBJ whole genome shotgun (WGS) entry which is preliminary data.</text>
</comment>
<protein>
    <submittedName>
        <fullName evidence="9">U3 snoRNP protein</fullName>
    </submittedName>
</protein>
<keyword evidence="3" id="KW-0853">WD repeat</keyword>
<dbReference type="InterPro" id="IPR015943">
    <property type="entry name" value="WD40/YVTN_repeat-like_dom_sf"/>
</dbReference>
<feature type="compositionally biased region" description="Basic and acidic residues" evidence="6">
    <location>
        <begin position="501"/>
        <end position="510"/>
    </location>
</feature>
<dbReference type="InterPro" id="IPR045161">
    <property type="entry name" value="Utp18"/>
</dbReference>
<feature type="transmembrane region" description="Helical" evidence="7">
    <location>
        <begin position="898"/>
        <end position="921"/>
    </location>
</feature>
<evidence type="ECO:0000259" key="8">
    <source>
        <dbReference type="PROSITE" id="PS50076"/>
    </source>
</evidence>
<feature type="region of interest" description="Disordered" evidence="6">
    <location>
        <begin position="461"/>
        <end position="487"/>
    </location>
</feature>
<feature type="region of interest" description="Disordered" evidence="6">
    <location>
        <begin position="1"/>
        <end position="52"/>
    </location>
</feature>
<feature type="transmembrane region" description="Helical" evidence="7">
    <location>
        <begin position="933"/>
        <end position="953"/>
    </location>
</feature>
<dbReference type="OrthoDB" id="1935146at2759"/>
<keyword evidence="7" id="KW-1133">Transmembrane helix</keyword>
<feature type="transmembrane region" description="Helical" evidence="7">
    <location>
        <begin position="768"/>
        <end position="786"/>
    </location>
</feature>
<evidence type="ECO:0000256" key="3">
    <source>
        <dbReference type="ARBA" id="ARBA00022574"/>
    </source>
</evidence>
<reference evidence="9 10" key="1">
    <citation type="submission" date="2020-04" db="EMBL/GenBank/DDBJ databases">
        <title>Perkinsus olseni comparative genomics.</title>
        <authorList>
            <person name="Bogema D.R."/>
        </authorList>
    </citation>
    <scope>NUCLEOTIDE SEQUENCE [LARGE SCALE GENOMIC DNA]</scope>
    <source>
        <strain evidence="9">00978-12</strain>
    </source>
</reference>
<proteinExistence type="predicted"/>
<name>A0A7J6P4K5_PEROL</name>
<feature type="compositionally biased region" description="Basic and acidic residues" evidence="6">
    <location>
        <begin position="530"/>
        <end position="548"/>
    </location>
</feature>
<feature type="compositionally biased region" description="Polar residues" evidence="6">
    <location>
        <begin position="515"/>
        <end position="524"/>
    </location>
</feature>
<dbReference type="GO" id="GO:0032040">
    <property type="term" value="C:small-subunit processome"/>
    <property type="evidence" value="ECO:0007669"/>
    <property type="project" value="TreeGrafter"/>
</dbReference>
<feature type="region of interest" description="Disordered" evidence="6">
    <location>
        <begin position="501"/>
        <end position="639"/>
    </location>
</feature>
<evidence type="ECO:0000256" key="2">
    <source>
        <dbReference type="ARBA" id="ARBA00022552"/>
    </source>
</evidence>
<feature type="region of interest" description="Disordered" evidence="6">
    <location>
        <begin position="74"/>
        <end position="99"/>
    </location>
</feature>
<dbReference type="SUPFAM" id="SSF50978">
    <property type="entry name" value="WD40 repeat-like"/>
    <property type="match status" value="1"/>
</dbReference>
<evidence type="ECO:0000313" key="9">
    <source>
        <dbReference type="EMBL" id="KAF4690261.1"/>
    </source>
</evidence>
<comment type="subcellular location">
    <subcellularLocation>
        <location evidence="1">Nucleus</location>
        <location evidence="1">Nucleolus</location>
    </subcellularLocation>
</comment>
<feature type="domain" description="J" evidence="8">
    <location>
        <begin position="827"/>
        <end position="883"/>
    </location>
</feature>
<accession>A0A7J6P4K5</accession>
<dbReference type="Proteomes" id="UP000541610">
    <property type="component" value="Unassembled WGS sequence"/>
</dbReference>
<dbReference type="EMBL" id="JABANP010000103">
    <property type="protein sequence ID" value="KAF4690261.1"/>
    <property type="molecule type" value="Genomic_DNA"/>
</dbReference>
<feature type="transmembrane region" description="Helical" evidence="7">
    <location>
        <begin position="806"/>
        <end position="824"/>
    </location>
</feature>
<keyword evidence="7" id="KW-0812">Transmembrane</keyword>
<dbReference type="SUPFAM" id="SSF46565">
    <property type="entry name" value="Chaperone J-domain"/>
    <property type="match status" value="1"/>
</dbReference>
<dbReference type="InterPro" id="IPR001623">
    <property type="entry name" value="DnaJ_domain"/>
</dbReference>
<keyword evidence="7" id="KW-0472">Membrane</keyword>
<feature type="transmembrane region" description="Helical" evidence="7">
    <location>
        <begin position="973"/>
        <end position="990"/>
    </location>
</feature>
<dbReference type="Gene3D" id="2.130.10.10">
    <property type="entry name" value="YVTN repeat-like/Quinoprotein amine dehydrogenase"/>
    <property type="match status" value="1"/>
</dbReference>
<dbReference type="InterPro" id="IPR036869">
    <property type="entry name" value="J_dom_sf"/>
</dbReference>
<gene>
    <name evidence="9" type="primary">UTP18</name>
    <name evidence="9" type="ORF">FOZ60_000418</name>
</gene>
<dbReference type="GO" id="GO:0006364">
    <property type="term" value="P:rRNA processing"/>
    <property type="evidence" value="ECO:0007669"/>
    <property type="project" value="UniProtKB-KW"/>
</dbReference>
<dbReference type="PROSITE" id="PS50076">
    <property type="entry name" value="DNAJ_2"/>
    <property type="match status" value="1"/>
</dbReference>
<evidence type="ECO:0000256" key="1">
    <source>
        <dbReference type="ARBA" id="ARBA00004604"/>
    </source>
</evidence>
<feature type="compositionally biased region" description="Acidic residues" evidence="6">
    <location>
        <begin position="26"/>
        <end position="37"/>
    </location>
</feature>
<keyword evidence="5" id="KW-0539">Nucleus</keyword>
<feature type="compositionally biased region" description="Basic and acidic residues" evidence="6">
    <location>
        <begin position="561"/>
        <end position="597"/>
    </location>
</feature>
<evidence type="ECO:0000256" key="4">
    <source>
        <dbReference type="ARBA" id="ARBA00022737"/>
    </source>
</evidence>
<evidence type="ECO:0000256" key="6">
    <source>
        <dbReference type="SAM" id="MobiDB-lite"/>
    </source>
</evidence>
<dbReference type="InterPro" id="IPR036322">
    <property type="entry name" value="WD40_repeat_dom_sf"/>
</dbReference>